<dbReference type="SUPFAM" id="SSF54534">
    <property type="entry name" value="FKBP-like"/>
    <property type="match status" value="1"/>
</dbReference>
<protein>
    <recommendedName>
        <fullName evidence="6">Peptidyl-prolyl cis-trans isomerase</fullName>
        <ecNumber evidence="6">5.2.1.8</ecNumber>
    </recommendedName>
</protein>
<evidence type="ECO:0000256" key="6">
    <source>
        <dbReference type="RuleBase" id="RU003915"/>
    </source>
</evidence>
<evidence type="ECO:0000256" key="5">
    <source>
        <dbReference type="PROSITE-ProRule" id="PRU00277"/>
    </source>
</evidence>
<dbReference type="InterPro" id="IPR046357">
    <property type="entry name" value="PPIase_dom_sf"/>
</dbReference>
<reference evidence="8 9" key="1">
    <citation type="submission" date="2022-02" db="EMBL/GenBank/DDBJ databases">
        <authorList>
            <person name="Min J."/>
        </authorList>
    </citation>
    <scope>NUCLEOTIDE SEQUENCE [LARGE SCALE GENOMIC DNA]</scope>
    <source>
        <strain evidence="8 9">GR10-1</strain>
    </source>
</reference>
<dbReference type="EMBL" id="JAKWBL010000001">
    <property type="protein sequence ID" value="MCH5597004.1"/>
    <property type="molecule type" value="Genomic_DNA"/>
</dbReference>
<evidence type="ECO:0000259" key="7">
    <source>
        <dbReference type="PROSITE" id="PS50059"/>
    </source>
</evidence>
<dbReference type="InterPro" id="IPR001179">
    <property type="entry name" value="PPIase_FKBP_dom"/>
</dbReference>
<keyword evidence="4 5" id="KW-0413">Isomerase</keyword>
<proteinExistence type="inferred from homology"/>
<dbReference type="PROSITE" id="PS50059">
    <property type="entry name" value="FKBP_PPIASE"/>
    <property type="match status" value="1"/>
</dbReference>
<organism evidence="8 9">
    <name type="scientific">Niabella ginsengisoli</name>
    <dbReference type="NCBI Taxonomy" id="522298"/>
    <lineage>
        <taxon>Bacteria</taxon>
        <taxon>Pseudomonadati</taxon>
        <taxon>Bacteroidota</taxon>
        <taxon>Chitinophagia</taxon>
        <taxon>Chitinophagales</taxon>
        <taxon>Chitinophagaceae</taxon>
        <taxon>Niabella</taxon>
    </lineage>
</organism>
<keyword evidence="3 5" id="KW-0697">Rotamase</keyword>
<dbReference type="GO" id="GO:0003755">
    <property type="term" value="F:peptidyl-prolyl cis-trans isomerase activity"/>
    <property type="evidence" value="ECO:0007669"/>
    <property type="project" value="UniProtKB-EC"/>
</dbReference>
<evidence type="ECO:0000256" key="2">
    <source>
        <dbReference type="ARBA" id="ARBA00006577"/>
    </source>
</evidence>
<dbReference type="PANTHER" id="PTHR43811:SF19">
    <property type="entry name" value="39 KDA FK506-BINDING NUCLEAR PROTEIN"/>
    <property type="match status" value="1"/>
</dbReference>
<evidence type="ECO:0000256" key="1">
    <source>
        <dbReference type="ARBA" id="ARBA00000971"/>
    </source>
</evidence>
<dbReference type="RefSeq" id="WP_240826415.1">
    <property type="nucleotide sequence ID" value="NZ_JAKWBL010000001.1"/>
</dbReference>
<dbReference type="EC" id="5.2.1.8" evidence="6"/>
<dbReference type="Proteomes" id="UP001202248">
    <property type="component" value="Unassembled WGS sequence"/>
</dbReference>
<keyword evidence="9" id="KW-1185">Reference proteome</keyword>
<name>A0ABS9SFP2_9BACT</name>
<evidence type="ECO:0000313" key="9">
    <source>
        <dbReference type="Proteomes" id="UP001202248"/>
    </source>
</evidence>
<accession>A0ABS9SFP2</accession>
<evidence type="ECO:0000256" key="4">
    <source>
        <dbReference type="ARBA" id="ARBA00023235"/>
    </source>
</evidence>
<evidence type="ECO:0000313" key="8">
    <source>
        <dbReference type="EMBL" id="MCH5597004.1"/>
    </source>
</evidence>
<dbReference type="Gene3D" id="3.10.50.40">
    <property type="match status" value="1"/>
</dbReference>
<comment type="similarity">
    <text evidence="2 6">Belongs to the FKBP-type PPIase family.</text>
</comment>
<evidence type="ECO:0000256" key="3">
    <source>
        <dbReference type="ARBA" id="ARBA00023110"/>
    </source>
</evidence>
<dbReference type="PANTHER" id="PTHR43811">
    <property type="entry name" value="FKBP-TYPE PEPTIDYL-PROLYL CIS-TRANS ISOMERASE FKPA"/>
    <property type="match status" value="1"/>
</dbReference>
<comment type="catalytic activity">
    <reaction evidence="1 5 6">
        <text>[protein]-peptidylproline (omega=180) = [protein]-peptidylproline (omega=0)</text>
        <dbReference type="Rhea" id="RHEA:16237"/>
        <dbReference type="Rhea" id="RHEA-COMP:10747"/>
        <dbReference type="Rhea" id="RHEA-COMP:10748"/>
        <dbReference type="ChEBI" id="CHEBI:83833"/>
        <dbReference type="ChEBI" id="CHEBI:83834"/>
        <dbReference type="EC" id="5.2.1.8"/>
    </reaction>
</comment>
<comment type="caution">
    <text evidence="8">The sequence shown here is derived from an EMBL/GenBank/DDBJ whole genome shotgun (WGS) entry which is preliminary data.</text>
</comment>
<feature type="domain" description="PPIase FKBP-type" evidence="7">
    <location>
        <begin position="76"/>
        <end position="160"/>
    </location>
</feature>
<dbReference type="PROSITE" id="PS51257">
    <property type="entry name" value="PROKAR_LIPOPROTEIN"/>
    <property type="match status" value="1"/>
</dbReference>
<dbReference type="Pfam" id="PF00254">
    <property type="entry name" value="FKBP_C"/>
    <property type="match status" value="1"/>
</dbReference>
<sequence>MKKILLLLFVATSVFGIIGCLKNDDDYKPCVAKTLEEDMPAMTKFATDSAISTMQDASGLLYQIIDPGTGASPTSNSTVTAKYVGRTLDGKGFDSSYVRDPGGTQFQLNGVIEGWTIGIPKIKEGGKIKLIIPSSLAYGCAYHPLQNQSLYFYIELVKVH</sequence>
<gene>
    <name evidence="8" type="ORF">MKP09_03255</name>
</gene>